<dbReference type="InterPro" id="IPR001375">
    <property type="entry name" value="Peptidase_S9_cat"/>
</dbReference>
<dbReference type="InterPro" id="IPR042095">
    <property type="entry name" value="SUMF_sf"/>
</dbReference>
<organism evidence="4">
    <name type="scientific">Eiseniibacteriota bacterium</name>
    <dbReference type="NCBI Taxonomy" id="2212470"/>
    <lineage>
        <taxon>Bacteria</taxon>
        <taxon>Candidatus Eiseniibacteriota</taxon>
    </lineage>
</organism>
<gene>
    <name evidence="4" type="ORF">ENO08_03945</name>
</gene>
<dbReference type="PANTHER" id="PTHR42776">
    <property type="entry name" value="SERINE PEPTIDASE S9 FAMILY MEMBER"/>
    <property type="match status" value="1"/>
</dbReference>
<dbReference type="Pfam" id="PF03781">
    <property type="entry name" value="FGE-sulfatase"/>
    <property type="match status" value="1"/>
</dbReference>
<dbReference type="InterPro" id="IPR029058">
    <property type="entry name" value="AB_hydrolase_fold"/>
</dbReference>
<feature type="domain" description="Peptidase S9 prolyl oligopeptidase catalytic" evidence="2">
    <location>
        <begin position="6"/>
        <end position="207"/>
    </location>
</feature>
<evidence type="ECO:0008006" key="5">
    <source>
        <dbReference type="Google" id="ProtNLM"/>
    </source>
</evidence>
<dbReference type="Gene3D" id="3.90.1580.10">
    <property type="entry name" value="paralog of FGE (formylglycine-generating enzyme)"/>
    <property type="match status" value="1"/>
</dbReference>
<feature type="domain" description="Sulfatase-modifying factor enzyme-like" evidence="3">
    <location>
        <begin position="265"/>
        <end position="396"/>
    </location>
</feature>
<comment type="caution">
    <text evidence="4">The sequence shown here is derived from an EMBL/GenBank/DDBJ whole genome shotgun (WGS) entry which is preliminary data.</text>
</comment>
<dbReference type="GO" id="GO:0006508">
    <property type="term" value="P:proteolysis"/>
    <property type="evidence" value="ECO:0007669"/>
    <property type="project" value="InterPro"/>
</dbReference>
<dbReference type="InterPro" id="IPR005532">
    <property type="entry name" value="SUMF_dom"/>
</dbReference>
<dbReference type="PANTHER" id="PTHR42776:SF27">
    <property type="entry name" value="DIPEPTIDYL PEPTIDASE FAMILY MEMBER 6"/>
    <property type="match status" value="1"/>
</dbReference>
<evidence type="ECO:0000259" key="2">
    <source>
        <dbReference type="Pfam" id="PF00326"/>
    </source>
</evidence>
<dbReference type="SUPFAM" id="SSF53474">
    <property type="entry name" value="alpha/beta-Hydrolases"/>
    <property type="match status" value="1"/>
</dbReference>
<dbReference type="AlphaFoldDB" id="A0A7V2F399"/>
<dbReference type="Pfam" id="PF00326">
    <property type="entry name" value="Peptidase_S9"/>
    <property type="match status" value="1"/>
</dbReference>
<name>A0A7V2F399_UNCEI</name>
<sequence>MVGVPHLLGGRGIAVLKVNYHGSGNFGLEWIESIKGRYYEYEIPDILSGVDMLVERGIAHPDSLGIMGWSNGSILAIAACLETDRFKALCAGAGDVNWTSDYGNCAFGAAFDNAYFGGPPWERPDLYLAKSPLFRMHEMKTPTLIMFGSMDTSVPTEQGWEHFRAMRQSEAAPVRFILFPGAGHGPTKLSHMKRKMHEELAWIDRYLLGREREINEAFDEQSPLAHGLKKAGAKRSGRFLGETVGGVQVPETAVLAGVRAGRFEVTRAQYAAFEDTYSIPEGTENWPASGITFESATAYCEWLSELTGRTCRLPKEKEMEKLVSAARANASIENNLDWWAGYELTPDEVAGVMAKVAVLEEHGLLLRECGSFPPVGESGLWDLAGNAAEWAVTADGAGKAMGLSAVSPRDPRCGYAPPPLRYTGFRVVEEE</sequence>
<reference evidence="4" key="1">
    <citation type="journal article" date="2020" name="mSystems">
        <title>Genome- and Community-Level Interaction Insights into Carbon Utilization and Element Cycling Functions of Hydrothermarchaeota in Hydrothermal Sediment.</title>
        <authorList>
            <person name="Zhou Z."/>
            <person name="Liu Y."/>
            <person name="Xu W."/>
            <person name="Pan J."/>
            <person name="Luo Z.H."/>
            <person name="Li M."/>
        </authorList>
    </citation>
    <scope>NUCLEOTIDE SEQUENCE [LARGE SCALE GENOMIC DNA]</scope>
    <source>
        <strain evidence="4">SpSt-1233</strain>
    </source>
</reference>
<evidence type="ECO:0000256" key="1">
    <source>
        <dbReference type="ARBA" id="ARBA00022801"/>
    </source>
</evidence>
<dbReference type="EMBL" id="DSEC01000277">
    <property type="protein sequence ID" value="HER43592.1"/>
    <property type="molecule type" value="Genomic_DNA"/>
</dbReference>
<dbReference type="GO" id="GO:0004252">
    <property type="term" value="F:serine-type endopeptidase activity"/>
    <property type="evidence" value="ECO:0007669"/>
    <property type="project" value="TreeGrafter"/>
</dbReference>
<accession>A0A7V2F399</accession>
<dbReference type="SUPFAM" id="SSF56436">
    <property type="entry name" value="C-type lectin-like"/>
    <property type="match status" value="1"/>
</dbReference>
<dbReference type="Proteomes" id="UP000886069">
    <property type="component" value="Unassembled WGS sequence"/>
</dbReference>
<keyword evidence="1" id="KW-0378">Hydrolase</keyword>
<evidence type="ECO:0000259" key="3">
    <source>
        <dbReference type="Pfam" id="PF03781"/>
    </source>
</evidence>
<proteinExistence type="predicted"/>
<protein>
    <recommendedName>
        <fullName evidence="5">Peptidase S9</fullName>
    </recommendedName>
</protein>
<evidence type="ECO:0000313" key="4">
    <source>
        <dbReference type="EMBL" id="HER43592.1"/>
    </source>
</evidence>
<dbReference type="InterPro" id="IPR016187">
    <property type="entry name" value="CTDL_fold"/>
</dbReference>
<dbReference type="Gene3D" id="3.40.50.1820">
    <property type="entry name" value="alpha/beta hydrolase"/>
    <property type="match status" value="1"/>
</dbReference>